<dbReference type="OrthoDB" id="4494979at2"/>
<evidence type="ECO:0000256" key="2">
    <source>
        <dbReference type="ARBA" id="ARBA00023052"/>
    </source>
</evidence>
<dbReference type="InterPro" id="IPR045229">
    <property type="entry name" value="TPP_enz"/>
</dbReference>
<dbReference type="InterPro" id="IPR011766">
    <property type="entry name" value="TPP_enzyme_TPP-bd"/>
</dbReference>
<dbReference type="AlphaFoldDB" id="A0A512N3K9"/>
<dbReference type="NCBIfam" id="NF006122">
    <property type="entry name" value="PRK08266.1"/>
    <property type="match status" value="1"/>
</dbReference>
<feature type="domain" description="Thiamine pyrophosphate enzyme central" evidence="4">
    <location>
        <begin position="195"/>
        <end position="320"/>
    </location>
</feature>
<dbReference type="Pfam" id="PF02776">
    <property type="entry name" value="TPP_enzyme_N"/>
    <property type="match status" value="1"/>
</dbReference>
<dbReference type="Gene3D" id="3.40.50.970">
    <property type="match status" value="2"/>
</dbReference>
<dbReference type="Pfam" id="PF00205">
    <property type="entry name" value="TPP_enzyme_M"/>
    <property type="match status" value="1"/>
</dbReference>
<evidence type="ECO:0000256" key="1">
    <source>
        <dbReference type="ARBA" id="ARBA00007812"/>
    </source>
</evidence>
<evidence type="ECO:0000259" key="4">
    <source>
        <dbReference type="Pfam" id="PF00205"/>
    </source>
</evidence>
<evidence type="ECO:0000256" key="3">
    <source>
        <dbReference type="RuleBase" id="RU362132"/>
    </source>
</evidence>
<dbReference type="EMBL" id="BKAJ01000012">
    <property type="protein sequence ID" value="GEP53533.1"/>
    <property type="molecule type" value="Genomic_DNA"/>
</dbReference>
<dbReference type="InterPro" id="IPR000399">
    <property type="entry name" value="TPP-bd_CS"/>
</dbReference>
<feature type="domain" description="Thiamine pyrophosphate enzyme N-terminal TPP-binding" evidence="6">
    <location>
        <begin position="5"/>
        <end position="124"/>
    </location>
</feature>
<dbReference type="PROSITE" id="PS00187">
    <property type="entry name" value="TPP_ENZYMES"/>
    <property type="match status" value="1"/>
</dbReference>
<dbReference type="PANTHER" id="PTHR18968:SF167">
    <property type="entry name" value="ACETOLACTATE SYNTHASE LARGE SUBUNIT ILVB2-RELATED"/>
    <property type="match status" value="1"/>
</dbReference>
<dbReference type="GO" id="GO:0003984">
    <property type="term" value="F:acetolactate synthase activity"/>
    <property type="evidence" value="ECO:0007669"/>
    <property type="project" value="TreeGrafter"/>
</dbReference>
<evidence type="ECO:0000259" key="6">
    <source>
        <dbReference type="Pfam" id="PF02776"/>
    </source>
</evidence>
<evidence type="ECO:0008006" key="9">
    <source>
        <dbReference type="Google" id="ProtNLM"/>
    </source>
</evidence>
<comment type="similarity">
    <text evidence="1 3">Belongs to the TPP enzyme family.</text>
</comment>
<dbReference type="Proteomes" id="UP000321058">
    <property type="component" value="Unassembled WGS sequence"/>
</dbReference>
<evidence type="ECO:0000313" key="7">
    <source>
        <dbReference type="EMBL" id="GEP53533.1"/>
    </source>
</evidence>
<name>A0A512N3K9_9HYPH</name>
<dbReference type="GO" id="GO:0050660">
    <property type="term" value="F:flavin adenine dinucleotide binding"/>
    <property type="evidence" value="ECO:0007669"/>
    <property type="project" value="TreeGrafter"/>
</dbReference>
<dbReference type="PANTHER" id="PTHR18968">
    <property type="entry name" value="THIAMINE PYROPHOSPHATE ENZYMES"/>
    <property type="match status" value="1"/>
</dbReference>
<gene>
    <name evidence="7" type="ORF">RSO01_06990</name>
</gene>
<organism evidence="7 8">
    <name type="scientific">Reyranella soli</name>
    <dbReference type="NCBI Taxonomy" id="1230389"/>
    <lineage>
        <taxon>Bacteria</taxon>
        <taxon>Pseudomonadati</taxon>
        <taxon>Pseudomonadota</taxon>
        <taxon>Alphaproteobacteria</taxon>
        <taxon>Hyphomicrobiales</taxon>
        <taxon>Reyranellaceae</taxon>
        <taxon>Reyranella</taxon>
    </lineage>
</organism>
<dbReference type="InterPro" id="IPR029061">
    <property type="entry name" value="THDP-binding"/>
</dbReference>
<dbReference type="GO" id="GO:0005948">
    <property type="term" value="C:acetolactate synthase complex"/>
    <property type="evidence" value="ECO:0007669"/>
    <property type="project" value="TreeGrafter"/>
</dbReference>
<dbReference type="InterPro" id="IPR012000">
    <property type="entry name" value="Thiamin_PyroP_enz_cen_dom"/>
</dbReference>
<keyword evidence="8" id="KW-1185">Reference proteome</keyword>
<comment type="caution">
    <text evidence="7">The sequence shown here is derived from an EMBL/GenBank/DDBJ whole genome shotgun (WGS) entry which is preliminary data.</text>
</comment>
<evidence type="ECO:0000259" key="5">
    <source>
        <dbReference type="Pfam" id="PF02775"/>
    </source>
</evidence>
<dbReference type="GO" id="GO:0009099">
    <property type="term" value="P:L-valine biosynthetic process"/>
    <property type="evidence" value="ECO:0007669"/>
    <property type="project" value="TreeGrafter"/>
</dbReference>
<dbReference type="InterPro" id="IPR012001">
    <property type="entry name" value="Thiamin_PyroP_enz_TPP-bd_dom"/>
</dbReference>
<keyword evidence="2 3" id="KW-0786">Thiamine pyrophosphate</keyword>
<feature type="domain" description="Thiamine pyrophosphate enzyme TPP-binding" evidence="5">
    <location>
        <begin position="382"/>
        <end position="523"/>
    </location>
</feature>
<dbReference type="Pfam" id="PF02775">
    <property type="entry name" value="TPP_enzyme_C"/>
    <property type="match status" value="1"/>
</dbReference>
<dbReference type="GO" id="GO:0009097">
    <property type="term" value="P:isoleucine biosynthetic process"/>
    <property type="evidence" value="ECO:0007669"/>
    <property type="project" value="TreeGrafter"/>
</dbReference>
<accession>A0A512N3K9</accession>
<dbReference type="SUPFAM" id="SSF52518">
    <property type="entry name" value="Thiamin diphosphate-binding fold (THDP-binding)"/>
    <property type="match status" value="2"/>
</dbReference>
<proteinExistence type="inferred from homology"/>
<sequence length="545" mass="58422">MTTLTTAQAVVSMLEVNGIDTIFCLPGVQNDPFFDALYDRTNAIKPIHARHEQACAYMALGYAMATGSPSAYVVVPGPGFLNTTAALSTAYAANAPVLALTGQIQQAMIGRNLGLLHELPDQLAIMRGLTKWADRITSPAAAPGLVNEAFRRLLSGRRRPVALECAMDTWARKAPVELISTPANADPCPVDEDAVERAAKLLGSAQNPMIVVGGGALDAGEHIARIAEMLDAPVMTGRMGQGVIDGRHRLSVTMPAGYLFWGEADVVLAVGTRLQPQQQNWGLDDKLKIIRVDIDGEELDRQRRPEIGIIGDAAATMKALADRLGEHASKPNGRAEHVAEIKGRANKAVRDKLAPQVAYLEAIRKALPEDGILVDELTQMGYVARLAWPTYKPRTFLSTGYQGTLGWGYATSLGVKVARPDTPVVSINGDGGFMFTAMEMATAAQHGIGVVAVVFSDGAYGNVKRIQQQSFNNRTIASDLRNPDFVKLGESFGLHAERVKSPEELSTAISRGIARGGPVLIDCPVGELPDPWSIVQVPRNRPAKS</sequence>
<dbReference type="CDD" id="cd00568">
    <property type="entry name" value="TPP_enzymes"/>
    <property type="match status" value="1"/>
</dbReference>
<dbReference type="SUPFAM" id="SSF52467">
    <property type="entry name" value="DHS-like NAD/FAD-binding domain"/>
    <property type="match status" value="1"/>
</dbReference>
<evidence type="ECO:0000313" key="8">
    <source>
        <dbReference type="Proteomes" id="UP000321058"/>
    </source>
</evidence>
<dbReference type="GO" id="GO:0030976">
    <property type="term" value="F:thiamine pyrophosphate binding"/>
    <property type="evidence" value="ECO:0007669"/>
    <property type="project" value="InterPro"/>
</dbReference>
<dbReference type="GO" id="GO:0000287">
    <property type="term" value="F:magnesium ion binding"/>
    <property type="evidence" value="ECO:0007669"/>
    <property type="project" value="InterPro"/>
</dbReference>
<dbReference type="InterPro" id="IPR029035">
    <property type="entry name" value="DHS-like_NAD/FAD-binding_dom"/>
</dbReference>
<reference evidence="7 8" key="1">
    <citation type="submission" date="2019-07" db="EMBL/GenBank/DDBJ databases">
        <title>Whole genome shotgun sequence of Reyranella soli NBRC 108950.</title>
        <authorList>
            <person name="Hosoyama A."/>
            <person name="Uohara A."/>
            <person name="Ohji S."/>
            <person name="Ichikawa N."/>
        </authorList>
    </citation>
    <scope>NUCLEOTIDE SEQUENCE [LARGE SCALE GENOMIC DNA]</scope>
    <source>
        <strain evidence="7 8">NBRC 108950</strain>
    </source>
</reference>
<dbReference type="CDD" id="cd07035">
    <property type="entry name" value="TPP_PYR_POX_like"/>
    <property type="match status" value="1"/>
</dbReference>
<protein>
    <recommendedName>
        <fullName evidence="9">TPP-binding protein</fullName>
    </recommendedName>
</protein>
<dbReference type="Gene3D" id="3.40.50.1220">
    <property type="entry name" value="TPP-binding domain"/>
    <property type="match status" value="1"/>
</dbReference>
<dbReference type="RefSeq" id="WP_147146267.1">
    <property type="nucleotide sequence ID" value="NZ_BKAJ01000012.1"/>
</dbReference>